<sequence>MSGFPQIVVGTYEEFLLGYKPKIEFDSGKKFNFFQTFASHSHQASLRCVAANKNLMASSGADEYVYLYNMNTMKMFNVIDYHDATVTCLEFTPDNSHLITANQKGDIAIFQCKDWSLVKLWKEAHKHANGVTSVSVHPSGSLLLTTGADNKLIFWNLIKGRKAYTKNFSKVSIGCFLNFAQWSPTGKYYAVCIGKQLEVYKTSTASVIYKIVVNSKISCATFCKKTLICIGTDDGQLEIHSIIEKKLLIQEHSHKARLKCMTSFCKMVKKKKIVKNNDYLVTADSKGLIKLWCIKKKSDNFRLIPKCEIDCDCRITCVTKVFPMSVKKEKLEQIDIVNEVTNNETIDDIAIENYIKSQEDKHSNESNEQEQNQNNKTCNKNSQIIEISEEISTVNNKKPRKFKNLSGKKNLKNIIQSNQNILEKSLNDTKVNKSDAKKLSL</sequence>
<dbReference type="RefSeq" id="XP_002425328.1">
    <property type="nucleotide sequence ID" value="XM_002425283.1"/>
</dbReference>
<dbReference type="EMBL" id="AAZO01002234">
    <property type="status" value="NOT_ANNOTATED_CDS"/>
    <property type="molecule type" value="Genomic_DNA"/>
</dbReference>
<evidence type="ECO:0000313" key="9">
    <source>
        <dbReference type="Proteomes" id="UP000009046"/>
    </source>
</evidence>
<dbReference type="InterPro" id="IPR051959">
    <property type="entry name" value="PAK1-Kinase_Regulator"/>
</dbReference>
<dbReference type="CTD" id="8240173"/>
<evidence type="ECO:0000256" key="2">
    <source>
        <dbReference type="ARBA" id="ARBA00022737"/>
    </source>
</evidence>
<evidence type="ECO:0000256" key="3">
    <source>
        <dbReference type="ARBA" id="ARBA00045213"/>
    </source>
</evidence>
<organism>
    <name type="scientific">Pediculus humanus subsp. corporis</name>
    <name type="common">Body louse</name>
    <dbReference type="NCBI Taxonomy" id="121224"/>
    <lineage>
        <taxon>Eukaryota</taxon>
        <taxon>Metazoa</taxon>
        <taxon>Ecdysozoa</taxon>
        <taxon>Arthropoda</taxon>
        <taxon>Hexapoda</taxon>
        <taxon>Insecta</taxon>
        <taxon>Pterygota</taxon>
        <taxon>Neoptera</taxon>
        <taxon>Paraneoptera</taxon>
        <taxon>Psocodea</taxon>
        <taxon>Troctomorpha</taxon>
        <taxon>Phthiraptera</taxon>
        <taxon>Anoplura</taxon>
        <taxon>Pediculidae</taxon>
        <taxon>Pediculus</taxon>
    </lineage>
</organism>
<evidence type="ECO:0000256" key="4">
    <source>
        <dbReference type="PROSITE-ProRule" id="PRU00221"/>
    </source>
</evidence>
<dbReference type="PROSITE" id="PS00678">
    <property type="entry name" value="WD_REPEATS_1"/>
    <property type="match status" value="1"/>
</dbReference>
<evidence type="ECO:0000313" key="7">
    <source>
        <dbReference type="EMBL" id="EEB12590.1"/>
    </source>
</evidence>
<dbReference type="HOGENOM" id="CLU_031466_2_0_1"/>
<evidence type="ECO:0000256" key="5">
    <source>
        <dbReference type="SAM" id="MobiDB-lite"/>
    </source>
</evidence>
<evidence type="ECO:0000256" key="1">
    <source>
        <dbReference type="ARBA" id="ARBA00022574"/>
    </source>
</evidence>
<dbReference type="PANTHER" id="PTHR44675:SF1">
    <property type="entry name" value="P21-ACTIVATED PROTEIN KINASE-INTERACTING PROTEIN 1"/>
    <property type="match status" value="1"/>
</dbReference>
<comment type="function">
    <text evidence="3">Negatively regulates the PAK1 kinase. PAK1 is a member of the PAK kinase family, which has been shown to play a positive role in the regulation of signaling pathways involving MAPK8 and RELA. PAK1 exists as an inactive homodimer, which is activated by binding of small GTPases such as CDC42 to an N-terminal regulatory domain. PAK1IP1 also binds to the N-terminus of PAK1, and inhibits the specific activation of PAK1 by CDC42. May be involved in ribosomal large subunit assembly.</text>
</comment>
<reference evidence="8" key="3">
    <citation type="submission" date="2020-05" db="UniProtKB">
        <authorList>
            <consortium name="EnsemblMetazoa"/>
        </authorList>
    </citation>
    <scope>IDENTIFICATION</scope>
    <source>
        <strain evidence="8">USDA</strain>
    </source>
</reference>
<keyword evidence="2" id="KW-0677">Repeat</keyword>
<proteinExistence type="predicted"/>
<dbReference type="Pfam" id="PF15911">
    <property type="entry name" value="Beta-prop_WDR19_2nd"/>
    <property type="match status" value="1"/>
</dbReference>
<dbReference type="AlphaFoldDB" id="E0VGT4"/>
<dbReference type="SUPFAM" id="SSF50978">
    <property type="entry name" value="WD40 repeat-like"/>
    <property type="match status" value="1"/>
</dbReference>
<dbReference type="OMA" id="GYIKMWR"/>
<dbReference type="EMBL" id="DS235151">
    <property type="protein sequence ID" value="EEB12590.1"/>
    <property type="molecule type" value="Genomic_DNA"/>
</dbReference>
<dbReference type="InParanoid" id="E0VGT4"/>
<name>E0VGT4_PEDHC</name>
<protein>
    <submittedName>
        <fullName evidence="7 8">Pak inhibitor skb15, putative</fullName>
    </submittedName>
</protein>
<dbReference type="GeneID" id="8240173"/>
<keyword evidence="9" id="KW-1185">Reference proteome</keyword>
<dbReference type="STRING" id="121224.E0VGT4"/>
<dbReference type="InterPro" id="IPR036322">
    <property type="entry name" value="WD40_repeat_dom_sf"/>
</dbReference>
<dbReference type="SMART" id="SM00320">
    <property type="entry name" value="WD40"/>
    <property type="match status" value="5"/>
</dbReference>
<feature type="domain" description="WDR19 WD40 repeat" evidence="6">
    <location>
        <begin position="72"/>
        <end position="201"/>
    </location>
</feature>
<reference evidence="7" key="1">
    <citation type="submission" date="2007-04" db="EMBL/GenBank/DDBJ databases">
        <title>Annotation of Pediculus humanus corporis strain USDA.</title>
        <authorList>
            <person name="Kirkness E."/>
            <person name="Hannick L."/>
            <person name="Hass B."/>
            <person name="Bruggner R."/>
            <person name="Lawson D."/>
            <person name="Bidwell S."/>
            <person name="Joardar V."/>
            <person name="Caler E."/>
            <person name="Walenz B."/>
            <person name="Inman J."/>
            <person name="Schobel S."/>
            <person name="Galinsky K."/>
            <person name="Amedeo P."/>
            <person name="Strausberg R."/>
        </authorList>
    </citation>
    <scope>NUCLEOTIDE SEQUENCE</scope>
    <source>
        <strain evidence="7">USDA</strain>
    </source>
</reference>
<dbReference type="InterPro" id="IPR039468">
    <property type="entry name" value="WDR19_WD40_rpt"/>
</dbReference>
<feature type="repeat" description="WD" evidence="4">
    <location>
        <begin position="79"/>
        <end position="111"/>
    </location>
</feature>
<feature type="compositionally biased region" description="Low complexity" evidence="5">
    <location>
        <begin position="369"/>
        <end position="379"/>
    </location>
</feature>
<dbReference type="FunCoup" id="E0VGT4">
    <property type="interactions" value="1559"/>
</dbReference>
<feature type="region of interest" description="Disordered" evidence="5">
    <location>
        <begin position="358"/>
        <end position="379"/>
    </location>
</feature>
<dbReference type="VEuPathDB" id="VectorBase:PHUM192490"/>
<dbReference type="EnsemblMetazoa" id="PHUM192490-RA">
    <property type="protein sequence ID" value="PHUM192490-PA"/>
    <property type="gene ID" value="PHUM192490"/>
</dbReference>
<dbReference type="PROSITE" id="PS50082">
    <property type="entry name" value="WD_REPEATS_2"/>
    <property type="match status" value="2"/>
</dbReference>
<reference evidence="7" key="2">
    <citation type="submission" date="2007-04" db="EMBL/GenBank/DDBJ databases">
        <title>The genome of the human body louse.</title>
        <authorList>
            <consortium name="The Human Body Louse Genome Consortium"/>
            <person name="Kirkness E."/>
            <person name="Walenz B."/>
            <person name="Hass B."/>
            <person name="Bruggner R."/>
            <person name="Strausberg R."/>
        </authorList>
    </citation>
    <scope>NUCLEOTIDE SEQUENCE</scope>
    <source>
        <strain evidence="7">USDA</strain>
    </source>
</reference>
<dbReference type="OrthoDB" id="308449at2759"/>
<dbReference type="Gene3D" id="2.130.10.10">
    <property type="entry name" value="YVTN repeat-like/Quinoprotein amine dehydrogenase"/>
    <property type="match status" value="2"/>
</dbReference>
<dbReference type="InterPro" id="IPR015943">
    <property type="entry name" value="WD40/YVTN_repeat-like_dom_sf"/>
</dbReference>
<feature type="repeat" description="WD" evidence="4">
    <location>
        <begin position="124"/>
        <end position="165"/>
    </location>
</feature>
<dbReference type="PANTHER" id="PTHR44675">
    <property type="entry name" value="PAK1 INTERACTING PROTEIN 1"/>
    <property type="match status" value="1"/>
</dbReference>
<evidence type="ECO:0000259" key="6">
    <source>
        <dbReference type="Pfam" id="PF15911"/>
    </source>
</evidence>
<accession>E0VGT4</accession>
<gene>
    <name evidence="8" type="primary">8240173</name>
    <name evidence="7" type="ORF">Phum_PHUM192490</name>
</gene>
<dbReference type="InterPro" id="IPR001680">
    <property type="entry name" value="WD40_rpt"/>
</dbReference>
<keyword evidence="1 4" id="KW-0853">WD repeat</keyword>
<dbReference type="eggNOG" id="KOG0294">
    <property type="taxonomic scope" value="Eukaryota"/>
</dbReference>
<dbReference type="Proteomes" id="UP000009046">
    <property type="component" value="Unassembled WGS sequence"/>
</dbReference>
<dbReference type="InterPro" id="IPR019775">
    <property type="entry name" value="WD40_repeat_CS"/>
</dbReference>
<evidence type="ECO:0000313" key="8">
    <source>
        <dbReference type="EnsemblMetazoa" id="PHUM192490-PA"/>
    </source>
</evidence>
<dbReference type="PROSITE" id="PS50294">
    <property type="entry name" value="WD_REPEATS_REGION"/>
    <property type="match status" value="1"/>
</dbReference>
<dbReference type="KEGG" id="phu:Phum_PHUM192490"/>